<accession>A0A1M6VLR0</accession>
<name>A0A1M6VLR0_XYLRU</name>
<protein>
    <submittedName>
        <fullName evidence="2">GSCFA family protein</fullName>
    </submittedName>
</protein>
<evidence type="ECO:0000313" key="3">
    <source>
        <dbReference type="Proteomes" id="UP000184130"/>
    </source>
</evidence>
<sequence length="303" mass="34817">MMEFRTVVDIEKPGFEIGACEEMLFVGSCFADNIGKRFQEEKFRATVNPFGVMYNPASILHTVEKLSLGVQSHLPLGSAARPVLEFVKTAFITLGTNHIYRLKSTGEIVDNCQKRPQSLFTEEELTVDECADYLQRAIDILRQHNPDIRVVLTVSPIRYRKYGYHGSQLSKATLLLAIQKLILPLSSWTSQAAKPSGGSQRGAEQYITYFPAYEIVNDELRDYRFYAEDMLHPSSQAVEYIWQRFSEVYLSAEAKQFVKEWQPLKAALHHKPFNPESQEYRIFIDKTMLKIAELQKKYPNFAL</sequence>
<feature type="domain" description="GSCFA" evidence="1">
    <location>
        <begin position="80"/>
        <end position="245"/>
    </location>
</feature>
<dbReference type="AlphaFoldDB" id="A0A1M6VLR0"/>
<evidence type="ECO:0000259" key="1">
    <source>
        <dbReference type="Pfam" id="PF08885"/>
    </source>
</evidence>
<dbReference type="EMBL" id="FRBD01000013">
    <property type="protein sequence ID" value="SHK82442.1"/>
    <property type="molecule type" value="Genomic_DNA"/>
</dbReference>
<dbReference type="Gene3D" id="3.40.50.1110">
    <property type="entry name" value="SGNH hydrolase"/>
    <property type="match status" value="1"/>
</dbReference>
<dbReference type="GO" id="GO:0016788">
    <property type="term" value="F:hydrolase activity, acting on ester bonds"/>
    <property type="evidence" value="ECO:0007669"/>
    <property type="project" value="UniProtKB-ARBA"/>
</dbReference>
<organism evidence="2 3">
    <name type="scientific">Xylanibacter ruminicola</name>
    <name type="common">Prevotella ruminicola</name>
    <dbReference type="NCBI Taxonomy" id="839"/>
    <lineage>
        <taxon>Bacteria</taxon>
        <taxon>Pseudomonadati</taxon>
        <taxon>Bacteroidota</taxon>
        <taxon>Bacteroidia</taxon>
        <taxon>Bacteroidales</taxon>
        <taxon>Prevotellaceae</taxon>
        <taxon>Xylanibacter</taxon>
    </lineage>
</organism>
<dbReference type="InterPro" id="IPR014982">
    <property type="entry name" value="GSCFA"/>
</dbReference>
<dbReference type="SUPFAM" id="SSF52266">
    <property type="entry name" value="SGNH hydrolase"/>
    <property type="match status" value="1"/>
</dbReference>
<dbReference type="Pfam" id="PF08885">
    <property type="entry name" value="GSCFA"/>
    <property type="match status" value="2"/>
</dbReference>
<feature type="domain" description="GSCFA" evidence="1">
    <location>
        <begin position="23"/>
        <end position="66"/>
    </location>
</feature>
<evidence type="ECO:0000313" key="2">
    <source>
        <dbReference type="EMBL" id="SHK82442.1"/>
    </source>
</evidence>
<reference evidence="2 3" key="1">
    <citation type="submission" date="2016-11" db="EMBL/GenBank/DDBJ databases">
        <authorList>
            <person name="Jaros S."/>
            <person name="Januszkiewicz K."/>
            <person name="Wedrychowicz H."/>
        </authorList>
    </citation>
    <scope>NUCLEOTIDE SEQUENCE [LARGE SCALE GENOMIC DNA]</scope>
    <source>
        <strain evidence="2 3">KHT3</strain>
    </source>
</reference>
<gene>
    <name evidence="2" type="ORF">SAMN05216463_11336</name>
</gene>
<dbReference type="Proteomes" id="UP000184130">
    <property type="component" value="Unassembled WGS sequence"/>
</dbReference>
<dbReference type="InterPro" id="IPR036514">
    <property type="entry name" value="SGNH_hydro_sf"/>
</dbReference>
<proteinExistence type="predicted"/>